<dbReference type="EMBL" id="CM042888">
    <property type="protein sequence ID" value="KAI4324691.1"/>
    <property type="molecule type" value="Genomic_DNA"/>
</dbReference>
<dbReference type="Proteomes" id="UP001057402">
    <property type="component" value="Chromosome 9"/>
</dbReference>
<proteinExistence type="predicted"/>
<accession>A0ACB9MPD3</accession>
<protein>
    <submittedName>
        <fullName evidence="1">Uncharacterized protein</fullName>
    </submittedName>
</protein>
<organism evidence="1 2">
    <name type="scientific">Melastoma candidum</name>
    <dbReference type="NCBI Taxonomy" id="119954"/>
    <lineage>
        <taxon>Eukaryota</taxon>
        <taxon>Viridiplantae</taxon>
        <taxon>Streptophyta</taxon>
        <taxon>Embryophyta</taxon>
        <taxon>Tracheophyta</taxon>
        <taxon>Spermatophyta</taxon>
        <taxon>Magnoliopsida</taxon>
        <taxon>eudicotyledons</taxon>
        <taxon>Gunneridae</taxon>
        <taxon>Pentapetalae</taxon>
        <taxon>rosids</taxon>
        <taxon>malvids</taxon>
        <taxon>Myrtales</taxon>
        <taxon>Melastomataceae</taxon>
        <taxon>Melastomatoideae</taxon>
        <taxon>Melastomateae</taxon>
        <taxon>Melastoma</taxon>
    </lineage>
</organism>
<reference evidence="2" key="1">
    <citation type="journal article" date="2023" name="Front. Plant Sci.">
        <title>Chromosomal-level genome assembly of Melastoma candidum provides insights into trichome evolution.</title>
        <authorList>
            <person name="Zhong Y."/>
            <person name="Wu W."/>
            <person name="Sun C."/>
            <person name="Zou P."/>
            <person name="Liu Y."/>
            <person name="Dai S."/>
            <person name="Zhou R."/>
        </authorList>
    </citation>
    <scope>NUCLEOTIDE SEQUENCE [LARGE SCALE GENOMIC DNA]</scope>
</reference>
<keyword evidence="2" id="KW-1185">Reference proteome</keyword>
<evidence type="ECO:0000313" key="2">
    <source>
        <dbReference type="Proteomes" id="UP001057402"/>
    </source>
</evidence>
<comment type="caution">
    <text evidence="1">The sequence shown here is derived from an EMBL/GenBank/DDBJ whole genome shotgun (WGS) entry which is preliminary data.</text>
</comment>
<gene>
    <name evidence="1" type="ORF">MLD38_030155</name>
</gene>
<sequence length="135" mass="14956">MRPIESGIAPTRPVPDRTRIVRDVRFVKASPGRTLSRGLPSRISAWREVSLGRVIGREPDSRFWLRSSRMRSEKVGDRIGDVAREAVAAEVELDYGTDTWIGSAGWGRLSGFGRGLGRSNHGGRNQGSDQLVGWR</sequence>
<evidence type="ECO:0000313" key="1">
    <source>
        <dbReference type="EMBL" id="KAI4324691.1"/>
    </source>
</evidence>
<name>A0ACB9MPD3_9MYRT</name>